<dbReference type="InterPro" id="IPR020459">
    <property type="entry name" value="AMP-binding"/>
</dbReference>
<dbReference type="InterPro" id="IPR045851">
    <property type="entry name" value="AMP-bd_C_sf"/>
</dbReference>
<dbReference type="Gene3D" id="3.30.559.30">
    <property type="entry name" value="Nonribosomal peptide synthetase, condensation domain"/>
    <property type="match status" value="1"/>
</dbReference>
<dbReference type="PANTHER" id="PTHR45527:SF10">
    <property type="entry name" value="PYOCHELIN SYNTHASE PCHF"/>
    <property type="match status" value="1"/>
</dbReference>
<keyword evidence="6" id="KW-0597">Phosphoprotein</keyword>
<evidence type="ECO:0000256" key="2">
    <source>
        <dbReference type="ARBA" id="ARBA00005102"/>
    </source>
</evidence>
<dbReference type="Pfam" id="PF00975">
    <property type="entry name" value="Thioesterase"/>
    <property type="match status" value="1"/>
</dbReference>
<protein>
    <recommendedName>
        <fullName evidence="4">Phenyloxazoline synthase MbtB</fullName>
    </recommendedName>
    <alternativeName>
        <fullName evidence="8">Mycobactin synthetase protein B</fullName>
    </alternativeName>
</protein>
<evidence type="ECO:0000256" key="4">
    <source>
        <dbReference type="ARBA" id="ARBA00016743"/>
    </source>
</evidence>
<organism evidence="10 11">
    <name type="scientific">Sphaerisporangium album</name>
    <dbReference type="NCBI Taxonomy" id="509200"/>
    <lineage>
        <taxon>Bacteria</taxon>
        <taxon>Bacillati</taxon>
        <taxon>Actinomycetota</taxon>
        <taxon>Actinomycetes</taxon>
        <taxon>Streptosporangiales</taxon>
        <taxon>Streptosporangiaceae</taxon>
        <taxon>Sphaerisporangium</taxon>
    </lineage>
</organism>
<dbReference type="PROSITE" id="PS50075">
    <property type="entry name" value="CARRIER"/>
    <property type="match status" value="1"/>
</dbReference>
<name>A0A367FFY1_9ACTN</name>
<evidence type="ECO:0000313" key="11">
    <source>
        <dbReference type="Proteomes" id="UP000253094"/>
    </source>
</evidence>
<dbReference type="GO" id="GO:0009403">
    <property type="term" value="P:toxin biosynthetic process"/>
    <property type="evidence" value="ECO:0007669"/>
    <property type="project" value="UniProtKB-ARBA"/>
</dbReference>
<dbReference type="Gene3D" id="1.10.10.1830">
    <property type="entry name" value="Non-ribosomal peptide synthase, adenylation domain"/>
    <property type="match status" value="1"/>
</dbReference>
<keyword evidence="11" id="KW-1185">Reference proteome</keyword>
<dbReference type="Proteomes" id="UP000253094">
    <property type="component" value="Unassembled WGS sequence"/>
</dbReference>
<comment type="caution">
    <text evidence="10">The sequence shown here is derived from an EMBL/GenBank/DDBJ whole genome shotgun (WGS) entry which is preliminary data.</text>
</comment>
<dbReference type="FunFam" id="3.30.559.10:FF:000023">
    <property type="entry name" value="Non-ribosomal peptide synthetase"/>
    <property type="match status" value="1"/>
</dbReference>
<feature type="domain" description="Carrier" evidence="9">
    <location>
        <begin position="1439"/>
        <end position="1520"/>
    </location>
</feature>
<comment type="similarity">
    <text evidence="3">Belongs to the ATP-dependent AMP-binding enzyme family. MbtB subfamily.</text>
</comment>
<evidence type="ECO:0000259" key="9">
    <source>
        <dbReference type="PROSITE" id="PS50075"/>
    </source>
</evidence>
<evidence type="ECO:0000313" key="10">
    <source>
        <dbReference type="EMBL" id="RCG28575.1"/>
    </source>
</evidence>
<proteinExistence type="inferred from homology"/>
<dbReference type="InterPro" id="IPR000873">
    <property type="entry name" value="AMP-dep_synth/lig_dom"/>
</dbReference>
<dbReference type="Gene3D" id="2.30.38.10">
    <property type="entry name" value="Luciferase, Domain 3"/>
    <property type="match status" value="1"/>
</dbReference>
<sequence>MNITELLAGYARDGVVLWAQDGHLRFRAPKGYLTDERRAELREHKDAILRHLAEAERVHALRHDEEGRHDPFPLTGIQAAYLIGRADAYAYGGVACHAYVELEYPELDVDRVAAVWRDMVGRHDMLRAVVHTDGYQRVLPEVPDVEVTVTDAGAADAGAAVEGVRARMSTRQASPGRWPLFDVHLTRAPGRAVLHLSFDMLAVDHASLRILLAEFHALYRGDGDAPAPPGITFRDYVLARRALTETPAYARDREYWTARLEDLPPAPELPAAEPWAAAYGDVPAEGSGGGPDEPRVRFRRLERALPPAARERLAERAGRRGLTVSTVLLTAYAEVVGRWSRTPRFTLNMPTVDRPPLHEDIGRLVGDFTSLELLAVDLTEPASFTERVRATGARLLEDLEHPLFTGSEVLAELSRRAGTPVLMPVVFTSALATAGAPAGVPPEVAYAVTQTPQVWLDCQVMERGEDLVLSWDVREGALPGGVAEDMFAGYAALVESLAAEGARAEAAWDRPAAVALPPAQAARRAEVNATEGPLPDALLHEPIVARALAVPGAVAVEAADRTLTYRELLGRAAEVADRLAAAGLRPGEPVAVWMEKGWEQVVAVLGTLLAGGAYLPVDTAQPPARRDTILVDAAVRVVLTQSWLAEIGDLPEDVSAVAVDRLPEGDAPDTVPERRRDPDDLAYVIYTSGSTGTPKGVMISHRAALNTVEDITRRYGVTAGDRVLGIAGLGFDLSVYDIFGPLAVGGVLVLPEAGRRGDPSHWAELIAGSGVTVWNSVPGQLQMLCDWLRSEPPAGDGTLRLALLSGDWIPVGLPDEARALLPGVEVIALGGATEGSIWSIAHPVGEVDTRRPSIPYGRPLTNQYFAVLDHAMRSRPDWVAGELYIGGAGVALGYLGDRARTAERFVTDPATGARIYRTGDLGRYLPDGTIEFLGREDAQVKIRGYRVELAEVEAAVRAHPAVAMGAVLVDDSAAGGRRLAAFVETARLGPGQPGSPVAAPVRAAAAEAVRAASAEVDAERLAAFLATLDEVALAVMSRVLTQAGLFTGAAGHTAEEVYAALRSTPRHRHILRRWLRALTTRGLLSLDVETGTLHAGRPVSEAELEEAWRRAAALEREVGWSTELLGVMRTCAGRLPELIAGDLDVRALLFPGAATEAADAAYRDNLAIRHLNRAVVAAVREIAAAHTGEERLRVLEVGGGVGGTTGELVPALAGYGVDYLFTDSSAFFLGEARERFADHPWVRHERFDVNEDLRGQGFVPNTFDVVVCANTLHAASDAEAAVARLRELLVPGGHLVFVENTRDDHYPLLVSMEFLEVAGRVWTDLRRHNGQSFLTRPQWLEVLARHGASDVAALPEPGDPLAATGQEVFLARMKADRAHITVGELVRGASTRLPEYMIPSVWQIVDALPRTANGKTDRARLRSWLPREAAQATPDADDRPMDELETRLSALWAELLGAEHVRRADDFFALGGDSLLVARMVGRLRERVPEATELEWEVVLRHMLRRPTVAGLAAFLRGLGGESPAARPGAPIDPVVHLHGSRSADEPTTVLVHAGTGTIMPYRALVTEIRRRSPGVATVAGLEVPGLDDYLTAPPEGLIERLAADYARALTAGGGDRFHVVGYCLGGLIATEVARNLAESGARVETLTVISSHSPRFRLDDELLSEYSFAVMMGIDPADLGFPGDQYRVAAAADAVLAGSPGVLPDGGLAALTGEYADVAACFRALAAVPRAARIARMCEAVPASAGSYEPGHMTRLFSAFRQSVFAITRYHAEPYAGDITFLRHDGAYPFPGSKAAVTGYWEELTLGDLEIVDIGGDHFSCLSAEHAPAVLKILGELTDGAVTR</sequence>
<dbReference type="InterPro" id="IPR041464">
    <property type="entry name" value="TubC_N"/>
</dbReference>
<dbReference type="Pfam" id="PF00550">
    <property type="entry name" value="PP-binding"/>
    <property type="match status" value="1"/>
</dbReference>
<dbReference type="GO" id="GO:0043041">
    <property type="term" value="P:amino acid activation for nonribosomal peptide biosynthetic process"/>
    <property type="evidence" value="ECO:0007669"/>
    <property type="project" value="TreeGrafter"/>
</dbReference>
<dbReference type="Gene3D" id="3.30.559.10">
    <property type="entry name" value="Chloramphenicol acetyltransferase-like domain"/>
    <property type="match status" value="1"/>
</dbReference>
<reference evidence="10 11" key="1">
    <citation type="submission" date="2018-06" db="EMBL/GenBank/DDBJ databases">
        <title>Sphaerisporangium craniellae sp. nov., isolated from a marine sponge in the South China Sea.</title>
        <authorList>
            <person name="Li L."/>
        </authorList>
    </citation>
    <scope>NUCLEOTIDE SEQUENCE [LARGE SCALE GENOMIC DNA]</scope>
    <source>
        <strain evidence="10 11">CCTCC AA 208026</strain>
    </source>
</reference>
<comment type="cofactor">
    <cofactor evidence="1">
        <name>pantetheine 4'-phosphate</name>
        <dbReference type="ChEBI" id="CHEBI:47942"/>
    </cofactor>
</comment>
<dbReference type="SUPFAM" id="SSF53474">
    <property type="entry name" value="alpha/beta-Hydrolases"/>
    <property type="match status" value="1"/>
</dbReference>
<dbReference type="GO" id="GO:0005737">
    <property type="term" value="C:cytoplasm"/>
    <property type="evidence" value="ECO:0007669"/>
    <property type="project" value="TreeGrafter"/>
</dbReference>
<accession>A0A367FFY1</accession>
<dbReference type="SUPFAM" id="SSF52777">
    <property type="entry name" value="CoA-dependent acyltransferases"/>
    <property type="match status" value="2"/>
</dbReference>
<evidence type="ECO:0000256" key="8">
    <source>
        <dbReference type="ARBA" id="ARBA00033440"/>
    </source>
</evidence>
<dbReference type="InterPro" id="IPR006162">
    <property type="entry name" value="Ppantetheine_attach_site"/>
</dbReference>
<dbReference type="Gene3D" id="1.10.1200.10">
    <property type="entry name" value="ACP-like"/>
    <property type="match status" value="1"/>
</dbReference>
<dbReference type="CDD" id="cd12114">
    <property type="entry name" value="A_NRPS_TlmIV_like"/>
    <property type="match status" value="1"/>
</dbReference>
<dbReference type="Gene3D" id="3.40.50.980">
    <property type="match status" value="2"/>
</dbReference>
<dbReference type="GO" id="GO:0000036">
    <property type="term" value="F:acyl carrier activity"/>
    <property type="evidence" value="ECO:0007669"/>
    <property type="project" value="TreeGrafter"/>
</dbReference>
<evidence type="ECO:0000256" key="3">
    <source>
        <dbReference type="ARBA" id="ARBA00007380"/>
    </source>
</evidence>
<dbReference type="Gene3D" id="3.30.300.30">
    <property type="match status" value="1"/>
</dbReference>
<dbReference type="InterPro" id="IPR009081">
    <property type="entry name" value="PP-bd_ACP"/>
</dbReference>
<dbReference type="PRINTS" id="PR00154">
    <property type="entry name" value="AMPBINDING"/>
</dbReference>
<dbReference type="FunFam" id="3.40.50.980:FF:000010">
    <property type="entry name" value="Non-ribosomal peptide synthetase"/>
    <property type="match status" value="1"/>
</dbReference>
<dbReference type="RefSeq" id="WP_114030902.1">
    <property type="nucleotide sequence ID" value="NZ_QOIL01000013.1"/>
</dbReference>
<dbReference type="GO" id="GO:0031177">
    <property type="term" value="F:phosphopantetheine binding"/>
    <property type="evidence" value="ECO:0007669"/>
    <property type="project" value="TreeGrafter"/>
</dbReference>
<dbReference type="InterPro" id="IPR013217">
    <property type="entry name" value="Methyltransf_12"/>
</dbReference>
<dbReference type="InterPro" id="IPR023213">
    <property type="entry name" value="CAT-like_dom_sf"/>
</dbReference>
<evidence type="ECO:0000256" key="7">
    <source>
        <dbReference type="ARBA" id="ARBA00022598"/>
    </source>
</evidence>
<dbReference type="InterPro" id="IPR010071">
    <property type="entry name" value="AA_adenyl_dom"/>
</dbReference>
<dbReference type="SUPFAM" id="SSF56801">
    <property type="entry name" value="Acetyl-CoA synthetase-like"/>
    <property type="match status" value="1"/>
</dbReference>
<dbReference type="InterPro" id="IPR001031">
    <property type="entry name" value="Thioesterase"/>
</dbReference>
<dbReference type="InterPro" id="IPR020845">
    <property type="entry name" value="AMP-binding_CS"/>
</dbReference>
<dbReference type="PROSITE" id="PS00455">
    <property type="entry name" value="AMP_BINDING"/>
    <property type="match status" value="1"/>
</dbReference>
<dbReference type="FunFam" id="3.40.50.12780:FF:000012">
    <property type="entry name" value="Non-ribosomal peptide synthetase"/>
    <property type="match status" value="1"/>
</dbReference>
<dbReference type="InterPro" id="IPR001242">
    <property type="entry name" value="Condensation_dom"/>
</dbReference>
<dbReference type="FunFam" id="1.10.1200.10:FF:000016">
    <property type="entry name" value="Non-ribosomal peptide synthase"/>
    <property type="match status" value="1"/>
</dbReference>
<dbReference type="InterPro" id="IPR029063">
    <property type="entry name" value="SAM-dependent_MTases_sf"/>
</dbReference>
<dbReference type="InterPro" id="IPR029058">
    <property type="entry name" value="AB_hydrolase_fold"/>
</dbReference>
<evidence type="ECO:0000256" key="5">
    <source>
        <dbReference type="ARBA" id="ARBA00022450"/>
    </source>
</evidence>
<dbReference type="OrthoDB" id="2472181at2"/>
<dbReference type="Pfam" id="PF00501">
    <property type="entry name" value="AMP-binding"/>
    <property type="match status" value="1"/>
</dbReference>
<dbReference type="InterPro" id="IPR036736">
    <property type="entry name" value="ACP-like_sf"/>
</dbReference>
<dbReference type="SUPFAM" id="SSF47336">
    <property type="entry name" value="ACP-like"/>
    <property type="match status" value="1"/>
</dbReference>
<dbReference type="EMBL" id="QOIL01000013">
    <property type="protein sequence ID" value="RCG28575.1"/>
    <property type="molecule type" value="Genomic_DNA"/>
</dbReference>
<keyword evidence="7" id="KW-0436">Ligase</keyword>
<dbReference type="Gene3D" id="3.40.50.150">
    <property type="entry name" value="Vaccinia Virus protein VP39"/>
    <property type="match status" value="1"/>
</dbReference>
<dbReference type="Pfam" id="PF00668">
    <property type="entry name" value="Condensation"/>
    <property type="match status" value="1"/>
</dbReference>
<dbReference type="SUPFAM" id="SSF53335">
    <property type="entry name" value="S-adenosyl-L-methionine-dependent methyltransferases"/>
    <property type="match status" value="1"/>
</dbReference>
<dbReference type="PANTHER" id="PTHR45527">
    <property type="entry name" value="NONRIBOSOMAL PEPTIDE SYNTHETASE"/>
    <property type="match status" value="1"/>
</dbReference>
<dbReference type="GO" id="GO:0016874">
    <property type="term" value="F:ligase activity"/>
    <property type="evidence" value="ECO:0007669"/>
    <property type="project" value="UniProtKB-KW"/>
</dbReference>
<dbReference type="Pfam" id="PF18563">
    <property type="entry name" value="TubC_N"/>
    <property type="match status" value="1"/>
</dbReference>
<dbReference type="FunFam" id="3.30.559.30:FF:000006">
    <property type="entry name" value="Yersiniabactin polyketide/non-ribosomal peptide synthetase"/>
    <property type="match status" value="1"/>
</dbReference>
<keyword evidence="5" id="KW-0596">Phosphopantetheine</keyword>
<dbReference type="NCBIfam" id="TIGR01733">
    <property type="entry name" value="AA-adenyl-dom"/>
    <property type="match status" value="1"/>
</dbReference>
<gene>
    <name evidence="10" type="ORF">DQ384_22745</name>
</gene>
<dbReference type="Gene3D" id="3.40.50.1820">
    <property type="entry name" value="alpha/beta hydrolase"/>
    <property type="match status" value="1"/>
</dbReference>
<comment type="pathway">
    <text evidence="2">Siderophore biosynthesis; mycobactin biosynthesis.</text>
</comment>
<dbReference type="InterPro" id="IPR057737">
    <property type="entry name" value="Condensation_MtbB-like"/>
</dbReference>
<dbReference type="CDD" id="cd19535">
    <property type="entry name" value="Cyc_NRPS"/>
    <property type="match status" value="1"/>
</dbReference>
<dbReference type="PROSITE" id="PS00012">
    <property type="entry name" value="PHOSPHOPANTETHEINE"/>
    <property type="match status" value="1"/>
</dbReference>
<dbReference type="InterPro" id="IPR044894">
    <property type="entry name" value="TubC_N_sf"/>
</dbReference>
<evidence type="ECO:0000256" key="1">
    <source>
        <dbReference type="ARBA" id="ARBA00001957"/>
    </source>
</evidence>
<evidence type="ECO:0000256" key="6">
    <source>
        <dbReference type="ARBA" id="ARBA00022553"/>
    </source>
</evidence>
<dbReference type="Pfam" id="PF08242">
    <property type="entry name" value="Methyltransf_12"/>
    <property type="match status" value="1"/>
</dbReference>